<dbReference type="InterPro" id="IPR013083">
    <property type="entry name" value="Znf_RING/FYVE/PHD"/>
</dbReference>
<dbReference type="PANTHER" id="PTHR25465">
    <property type="entry name" value="B-BOX DOMAIN CONTAINING"/>
    <property type="match status" value="1"/>
</dbReference>
<dbReference type="InterPro" id="IPR001841">
    <property type="entry name" value="Znf_RING"/>
</dbReference>
<dbReference type="AlphaFoldDB" id="A0AAW0P8Y6"/>
<dbReference type="SUPFAM" id="SSF57845">
    <property type="entry name" value="B-box zinc-binding domain"/>
    <property type="match status" value="2"/>
</dbReference>
<dbReference type="InterPro" id="IPR027370">
    <property type="entry name" value="Znf-RING_euk"/>
</dbReference>
<evidence type="ECO:0000256" key="4">
    <source>
        <dbReference type="PROSITE-ProRule" id="PRU00024"/>
    </source>
</evidence>
<dbReference type="InterPro" id="IPR017907">
    <property type="entry name" value="Znf_RING_CS"/>
</dbReference>
<evidence type="ECO:0000256" key="3">
    <source>
        <dbReference type="ARBA" id="ARBA00022833"/>
    </source>
</evidence>
<feature type="domain" description="RING-type" evidence="7">
    <location>
        <begin position="14"/>
        <end position="54"/>
    </location>
</feature>
<dbReference type="Proteomes" id="UP001460270">
    <property type="component" value="Unassembled WGS sequence"/>
</dbReference>
<keyword evidence="2 4" id="KW-0863">Zinc-finger</keyword>
<name>A0AAW0P8Y6_9GOBI</name>
<dbReference type="SUPFAM" id="SSF57850">
    <property type="entry name" value="RING/U-box"/>
    <property type="match status" value="2"/>
</dbReference>
<feature type="domain" description="RING-type" evidence="7">
    <location>
        <begin position="835"/>
        <end position="875"/>
    </location>
</feature>
<keyword evidence="3" id="KW-0862">Zinc</keyword>
<feature type="coiled-coil region" evidence="5">
    <location>
        <begin position="222"/>
        <end position="292"/>
    </location>
</feature>
<dbReference type="PROSITE" id="PS00518">
    <property type="entry name" value="ZF_RING_1"/>
    <property type="match status" value="2"/>
</dbReference>
<dbReference type="Gene3D" id="3.30.160.60">
    <property type="entry name" value="Classic Zinc Finger"/>
    <property type="match status" value="2"/>
</dbReference>
<dbReference type="InterPro" id="IPR051051">
    <property type="entry name" value="E3_ubiq-ligase_TRIM/RNF"/>
</dbReference>
<feature type="compositionally biased region" description="Low complexity" evidence="6">
    <location>
        <begin position="414"/>
        <end position="424"/>
    </location>
</feature>
<organism evidence="9 10">
    <name type="scientific">Mugilogobius chulae</name>
    <name type="common">yellowstripe goby</name>
    <dbReference type="NCBI Taxonomy" id="88201"/>
    <lineage>
        <taxon>Eukaryota</taxon>
        <taxon>Metazoa</taxon>
        <taxon>Chordata</taxon>
        <taxon>Craniata</taxon>
        <taxon>Vertebrata</taxon>
        <taxon>Euteleostomi</taxon>
        <taxon>Actinopterygii</taxon>
        <taxon>Neopterygii</taxon>
        <taxon>Teleostei</taxon>
        <taxon>Neoteleostei</taxon>
        <taxon>Acanthomorphata</taxon>
        <taxon>Gobiaria</taxon>
        <taxon>Gobiiformes</taxon>
        <taxon>Gobioidei</taxon>
        <taxon>Gobiidae</taxon>
        <taxon>Gobionellinae</taxon>
        <taxon>Mugilogobius</taxon>
    </lineage>
</organism>
<proteinExistence type="predicted"/>
<evidence type="ECO:0000256" key="1">
    <source>
        <dbReference type="ARBA" id="ARBA00022723"/>
    </source>
</evidence>
<dbReference type="GO" id="GO:0008270">
    <property type="term" value="F:zinc ion binding"/>
    <property type="evidence" value="ECO:0007669"/>
    <property type="project" value="UniProtKB-KW"/>
</dbReference>
<feature type="compositionally biased region" description="Polar residues" evidence="6">
    <location>
        <begin position="401"/>
        <end position="413"/>
    </location>
</feature>
<dbReference type="InterPro" id="IPR000315">
    <property type="entry name" value="Znf_B-box"/>
</dbReference>
<evidence type="ECO:0000259" key="7">
    <source>
        <dbReference type="PROSITE" id="PS50089"/>
    </source>
</evidence>
<dbReference type="PROSITE" id="PS50119">
    <property type="entry name" value="ZF_BBOX"/>
    <property type="match status" value="2"/>
</dbReference>
<dbReference type="CDD" id="cd19769">
    <property type="entry name" value="Bbox2_TRIM16-like"/>
    <property type="match status" value="2"/>
</dbReference>
<dbReference type="PANTHER" id="PTHR25465:SF32">
    <property type="entry name" value="BLOODTHIRSTY-RELATED GENE FAMILY, MEMBER 16 ISOFORM X1-RELATED"/>
    <property type="match status" value="1"/>
</dbReference>
<dbReference type="Gene3D" id="4.10.830.40">
    <property type="match status" value="2"/>
</dbReference>
<evidence type="ECO:0000256" key="2">
    <source>
        <dbReference type="ARBA" id="ARBA00022771"/>
    </source>
</evidence>
<gene>
    <name evidence="9" type="ORF">WMY93_015046</name>
</gene>
<keyword evidence="10" id="KW-1185">Reference proteome</keyword>
<protein>
    <submittedName>
        <fullName evidence="9">Uncharacterized protein</fullName>
    </submittedName>
</protein>
<feature type="domain" description="B box-type" evidence="8">
    <location>
        <begin position="957"/>
        <end position="997"/>
    </location>
</feature>
<feature type="region of interest" description="Disordered" evidence="6">
    <location>
        <begin position="488"/>
        <end position="531"/>
    </location>
</feature>
<comment type="caution">
    <text evidence="9">The sequence shown here is derived from an EMBL/GenBank/DDBJ whole genome shotgun (WGS) entry which is preliminary data.</text>
</comment>
<feature type="compositionally biased region" description="Polar residues" evidence="6">
    <location>
        <begin position="385"/>
        <end position="394"/>
    </location>
</feature>
<feature type="region of interest" description="Disordered" evidence="6">
    <location>
        <begin position="675"/>
        <end position="740"/>
    </location>
</feature>
<dbReference type="SMART" id="SM00336">
    <property type="entry name" value="BBOX"/>
    <property type="match status" value="2"/>
</dbReference>
<keyword evidence="1" id="KW-0479">Metal-binding</keyword>
<feature type="compositionally biased region" description="Low complexity" evidence="6">
    <location>
        <begin position="685"/>
        <end position="707"/>
    </location>
</feature>
<dbReference type="Pfam" id="PF13445">
    <property type="entry name" value="zf-RING_UBOX"/>
    <property type="match status" value="2"/>
</dbReference>
<reference evidence="10" key="1">
    <citation type="submission" date="2024-04" db="EMBL/GenBank/DDBJ databases">
        <title>Salinicola lusitanus LLJ914,a marine bacterium isolated from the Okinawa Trough.</title>
        <authorList>
            <person name="Li J."/>
        </authorList>
    </citation>
    <scope>NUCLEOTIDE SEQUENCE [LARGE SCALE GENOMIC DNA]</scope>
</reference>
<sequence>MSSLDSLPSDRFLCSICSNIFTDPVTTPCGHSFCKSCLNHQWDQSEFCQCPTCKKRFHARPEISTNSVLEEVSVQLKRRKLEIPEVVDGLQPIDCDVCRGTALRAVKSCLVCQASYCSEHLESHLRVPGLKRHKLIKPVDNIEERICPIHDKVLDFYCRDDRVCICNICHDTEHKDHKVVSLEEEGAQQKGNIDSLMERIQMMIEERMHRIQAFTDSSVIRKEKAQKEIQSMDAVMDEFMSNMKKAKSKVKTSVLEKVQMCEERDESLVKDLQEDITKLQQRQSELQELKQSEDPLHLLQSLNSVSELKRWTEPVTFPDVCLETVRLAVSKLLQKFQSILKILTKEEITKMKQYKGGTDVDIILGKTIRSANSAQLADTAQYSTGEATGSTSSIPVFPGQFQRNITGSNKGKTQSSHQQHSVQSNPWIEVGPRKGRAPRSTTLQREAWTAQHRQSLGSLHESAREVLGQSTPSAALCRLGGPPRLRGLPGSAWTGASSAPSLVSRDMPPATQRRKASRISPRCPPPRSQDRPCSSWILHGSTLFHWRGHRINVLGSQCPRPVSEERNWLQQGARPKAPISSTPVQSNPWIEVGPRKGRGKRASRSYSTVDLTLGNKFNILDHDEFPPPSKKTRAGNLHFTPAPRSDHPVARGLDGTTPPVLGSLHESARELLGQSTPSAAPVPPGGSSSSARGSPAPRGRGASSAPSLCEQGHASGHPATQSQPHISAMPPASKPGPSVLVLGSSMVRHVRINTGHTSCHPVSSVSSEEPLHQELWSAVAAGLWLMGPGACFVNGLLARGVRSETRQKEKEENQRRHRLLTLPELCELMSQHSLCCICLENFSGPVTLPCGHVFCLSCIGDFWRLQGQCLCPLCKTCFQTRPQLQILESSECEQEESDKNLPPLRCGEVPCDLCSTPRPAVKSCVTCLSSYCPLHLQPHYQDAELGRHLLVNVVKNLEGPLCKAHGRRLERFCRTDQTCICALCAQSDHRGHHTISVKREAAKKKSQLLRKRTKVAQTMQDRRRRMEELLKLNTDILNKEQILELEEEVCELQTRQEQMDQLLQTEDSLHFIQRFLLTAPL</sequence>
<evidence type="ECO:0000259" key="8">
    <source>
        <dbReference type="PROSITE" id="PS50119"/>
    </source>
</evidence>
<feature type="region of interest" description="Disordered" evidence="6">
    <location>
        <begin position="572"/>
        <end position="605"/>
    </location>
</feature>
<feature type="region of interest" description="Disordered" evidence="6">
    <location>
        <begin position="619"/>
        <end position="662"/>
    </location>
</feature>
<dbReference type="Gene3D" id="3.30.40.10">
    <property type="entry name" value="Zinc/RING finger domain, C3HC4 (zinc finger)"/>
    <property type="match status" value="2"/>
</dbReference>
<evidence type="ECO:0000313" key="9">
    <source>
        <dbReference type="EMBL" id="KAK7910362.1"/>
    </source>
</evidence>
<dbReference type="CDD" id="cd19802">
    <property type="entry name" value="Bbox1_TRIM8-like"/>
    <property type="match status" value="2"/>
</dbReference>
<accession>A0AAW0P8Y6</accession>
<dbReference type="Pfam" id="PF25600">
    <property type="entry name" value="TRIM_CC"/>
    <property type="match status" value="1"/>
</dbReference>
<keyword evidence="5" id="KW-0175">Coiled coil</keyword>
<feature type="domain" description="B box-type" evidence="8">
    <location>
        <begin position="142"/>
        <end position="182"/>
    </location>
</feature>
<evidence type="ECO:0000256" key="5">
    <source>
        <dbReference type="SAM" id="Coils"/>
    </source>
</evidence>
<evidence type="ECO:0000313" key="10">
    <source>
        <dbReference type="Proteomes" id="UP001460270"/>
    </source>
</evidence>
<dbReference type="EMBL" id="JBBPFD010000010">
    <property type="protein sequence ID" value="KAK7910362.1"/>
    <property type="molecule type" value="Genomic_DNA"/>
</dbReference>
<evidence type="ECO:0000256" key="6">
    <source>
        <dbReference type="SAM" id="MobiDB-lite"/>
    </source>
</evidence>
<dbReference type="InterPro" id="IPR058030">
    <property type="entry name" value="TRIM8/14/16/25/29/45/65_CC"/>
</dbReference>
<feature type="region of interest" description="Disordered" evidence="6">
    <location>
        <begin position="385"/>
        <end position="444"/>
    </location>
</feature>
<feature type="compositionally biased region" description="Polar residues" evidence="6">
    <location>
        <begin position="579"/>
        <end position="588"/>
    </location>
</feature>
<dbReference type="Pfam" id="PF00643">
    <property type="entry name" value="zf-B_box"/>
    <property type="match status" value="2"/>
</dbReference>
<dbReference type="SMART" id="SM00184">
    <property type="entry name" value="RING"/>
    <property type="match status" value="2"/>
</dbReference>
<dbReference type="PROSITE" id="PS50089">
    <property type="entry name" value="ZF_RING_2"/>
    <property type="match status" value="2"/>
</dbReference>